<evidence type="ECO:0000313" key="3">
    <source>
        <dbReference type="Proteomes" id="UP000623467"/>
    </source>
</evidence>
<reference evidence="2" key="1">
    <citation type="submission" date="2020-05" db="EMBL/GenBank/DDBJ databases">
        <title>Mycena genomes resolve the evolution of fungal bioluminescence.</title>
        <authorList>
            <person name="Tsai I.J."/>
        </authorList>
    </citation>
    <scope>NUCLEOTIDE SEQUENCE</scope>
    <source>
        <strain evidence="2">160909Yilan</strain>
    </source>
</reference>
<keyword evidence="1" id="KW-0812">Transmembrane</keyword>
<dbReference type="AlphaFoldDB" id="A0A8H7DH08"/>
<evidence type="ECO:0000313" key="2">
    <source>
        <dbReference type="EMBL" id="KAF7372837.1"/>
    </source>
</evidence>
<feature type="transmembrane region" description="Helical" evidence="1">
    <location>
        <begin position="72"/>
        <end position="92"/>
    </location>
</feature>
<name>A0A8H7DH08_9AGAR</name>
<keyword evidence="3" id="KW-1185">Reference proteome</keyword>
<sequence length="182" mass="19903">MSHAPRPTQSLHTRVLADVCGAESKSTTAAKIYEPPLRIKQSAPVLTLVSHHVTLEISSILGVLIHRLLRMNVLYLASSAFVLLNLCSIPLYRFASRLASSLLDFLAETLSRIHIRIVCSAQDPVQYQHPASPGSNSSSKFPPSSYLRPFLLCPLFLPPLSRSPSSAILAYRSTHPPSFACS</sequence>
<keyword evidence="1" id="KW-1133">Transmembrane helix</keyword>
<dbReference type="EMBL" id="JACAZH010000003">
    <property type="protein sequence ID" value="KAF7372837.1"/>
    <property type="molecule type" value="Genomic_DNA"/>
</dbReference>
<accession>A0A8H7DH08</accession>
<comment type="caution">
    <text evidence="2">The sequence shown here is derived from an EMBL/GenBank/DDBJ whole genome shotgun (WGS) entry which is preliminary data.</text>
</comment>
<evidence type="ECO:0000256" key="1">
    <source>
        <dbReference type="SAM" id="Phobius"/>
    </source>
</evidence>
<dbReference type="Proteomes" id="UP000623467">
    <property type="component" value="Unassembled WGS sequence"/>
</dbReference>
<protein>
    <submittedName>
        <fullName evidence="2">Uncharacterized protein</fullName>
    </submittedName>
</protein>
<gene>
    <name evidence="2" type="ORF">MSAN_00489700</name>
</gene>
<keyword evidence="1" id="KW-0472">Membrane</keyword>
<organism evidence="2 3">
    <name type="scientific">Mycena sanguinolenta</name>
    <dbReference type="NCBI Taxonomy" id="230812"/>
    <lineage>
        <taxon>Eukaryota</taxon>
        <taxon>Fungi</taxon>
        <taxon>Dikarya</taxon>
        <taxon>Basidiomycota</taxon>
        <taxon>Agaricomycotina</taxon>
        <taxon>Agaricomycetes</taxon>
        <taxon>Agaricomycetidae</taxon>
        <taxon>Agaricales</taxon>
        <taxon>Marasmiineae</taxon>
        <taxon>Mycenaceae</taxon>
        <taxon>Mycena</taxon>
    </lineage>
</organism>
<proteinExistence type="predicted"/>